<evidence type="ECO:0000313" key="13">
    <source>
        <dbReference type="Proteomes" id="UP000059188"/>
    </source>
</evidence>
<dbReference type="PANTHER" id="PTHR21094:SF2">
    <property type="entry name" value="GOLGI SNAP RECEPTOR COMPLEX MEMBER 1"/>
    <property type="match status" value="1"/>
</dbReference>
<comment type="subcellular location">
    <subcellularLocation>
        <location evidence="1">Golgi apparatus membrane</location>
        <topology evidence="1">Single-pass type IV membrane protein</topology>
    </subcellularLocation>
</comment>
<dbReference type="GO" id="GO:0005801">
    <property type="term" value="C:cis-Golgi network"/>
    <property type="evidence" value="ECO:0007669"/>
    <property type="project" value="InterPro"/>
</dbReference>
<reference evidence="12 13" key="1">
    <citation type="submission" date="2014-11" db="EMBL/GenBank/DDBJ databases">
        <authorList>
            <person name="Wibberg Daniel"/>
        </authorList>
    </citation>
    <scope>NUCLEOTIDE SEQUENCE [LARGE SCALE GENOMIC DNA]</scope>
    <source>
        <strain evidence="12">Rhizoctonia solani AG1-IB 7/3/14</strain>
    </source>
</reference>
<evidence type="ECO:0000256" key="8">
    <source>
        <dbReference type="ARBA" id="ARBA00023136"/>
    </source>
</evidence>
<protein>
    <recommendedName>
        <fullName evidence="9">Golgi SNAP receptor complex member 1</fullName>
    </recommendedName>
</protein>
<evidence type="ECO:0000256" key="10">
    <source>
        <dbReference type="SAM" id="Coils"/>
    </source>
</evidence>
<sequence length="227" mass="25156">MSTYESLRRQCRTLEALVNDKLTAYSRLAVTLSSGQSGDLEQGSAARWSDMEEEIEGLVEKLRETNDEMAKLMSESQVEVTASMGHSAQMHREVLEDYVRDFGRAKTNVRGALDRANLLSNVRSDINAYKAARSSATDSLLAERGRIDNSHRMTDDVLAQAYETRAEFSRQRSSLAGISARMSGVLNSMPGINSLIGMIHSRRRRDAIVLGCVIGLCFLALISFMGR</sequence>
<comment type="function">
    <text evidence="9">Involved in transport from the ER to the Golgi apparatus as well as in intra-Golgi transport. It belongs to a super-family of proteins called t-SNAREs or soluble NSF (N-ethylmaleimide-sensitive factor) attachment protein receptor.</text>
</comment>
<evidence type="ECO:0000256" key="3">
    <source>
        <dbReference type="ARBA" id="ARBA00022448"/>
    </source>
</evidence>
<dbReference type="InterPro" id="IPR023601">
    <property type="entry name" value="Golgi_SNAP_su1"/>
</dbReference>
<evidence type="ECO:0000313" key="12">
    <source>
        <dbReference type="EMBL" id="CEL60132.1"/>
    </source>
</evidence>
<dbReference type="Pfam" id="PF12352">
    <property type="entry name" value="V-SNARE_C"/>
    <property type="match status" value="1"/>
</dbReference>
<dbReference type="GO" id="GO:0006906">
    <property type="term" value="P:vesicle fusion"/>
    <property type="evidence" value="ECO:0007669"/>
    <property type="project" value="TreeGrafter"/>
</dbReference>
<keyword evidence="5 9" id="KW-0653">Protein transport</keyword>
<feature type="coiled-coil region" evidence="10">
    <location>
        <begin position="48"/>
        <end position="79"/>
    </location>
</feature>
<keyword evidence="7 9" id="KW-0333">Golgi apparatus</keyword>
<dbReference type="GO" id="GO:0031201">
    <property type="term" value="C:SNARE complex"/>
    <property type="evidence" value="ECO:0007669"/>
    <property type="project" value="TreeGrafter"/>
</dbReference>
<dbReference type="GO" id="GO:0005797">
    <property type="term" value="C:Golgi medial cisterna"/>
    <property type="evidence" value="ECO:0007669"/>
    <property type="project" value="TreeGrafter"/>
</dbReference>
<keyword evidence="10" id="KW-0175">Coiled coil</keyword>
<dbReference type="GO" id="GO:0048219">
    <property type="term" value="P:inter-Golgi cisterna vesicle-mediated transport"/>
    <property type="evidence" value="ECO:0007669"/>
    <property type="project" value="TreeGrafter"/>
</dbReference>
<keyword evidence="9" id="KW-0931">ER-Golgi transport</keyword>
<dbReference type="EMBL" id="LN679142">
    <property type="protein sequence ID" value="CEL60132.1"/>
    <property type="molecule type" value="Genomic_DNA"/>
</dbReference>
<evidence type="ECO:0000256" key="9">
    <source>
        <dbReference type="PIRNR" id="PIRNR027109"/>
    </source>
</evidence>
<proteinExistence type="inferred from homology"/>
<keyword evidence="6 11" id="KW-1133">Transmembrane helix</keyword>
<evidence type="ECO:0000256" key="11">
    <source>
        <dbReference type="SAM" id="Phobius"/>
    </source>
</evidence>
<keyword evidence="13" id="KW-1185">Reference proteome</keyword>
<keyword evidence="8 9" id="KW-0472">Membrane</keyword>
<keyword evidence="3 9" id="KW-0813">Transport</keyword>
<dbReference type="PIRSF" id="PIRSF027109">
    <property type="entry name" value="Golgi_SNARE"/>
    <property type="match status" value="1"/>
</dbReference>
<keyword evidence="12" id="KW-0675">Receptor</keyword>
<dbReference type="PANTHER" id="PTHR21094">
    <property type="entry name" value="GOS-28 SNARE- RELATED"/>
    <property type="match status" value="1"/>
</dbReference>
<evidence type="ECO:0000256" key="4">
    <source>
        <dbReference type="ARBA" id="ARBA00022692"/>
    </source>
</evidence>
<keyword evidence="4 11" id="KW-0812">Transmembrane</keyword>
<dbReference type="OrthoDB" id="422156at2759"/>
<name>A0A0B7FVF0_THACB</name>
<dbReference type="STRING" id="1108050.A0A0B7FVF0"/>
<comment type="subunit">
    <text evidence="9">Component of several multiprotein Golgi SNARE complexes.</text>
</comment>
<evidence type="ECO:0000256" key="7">
    <source>
        <dbReference type="ARBA" id="ARBA00023034"/>
    </source>
</evidence>
<dbReference type="GO" id="GO:0000139">
    <property type="term" value="C:Golgi membrane"/>
    <property type="evidence" value="ECO:0007669"/>
    <property type="project" value="UniProtKB-SubCell"/>
</dbReference>
<gene>
    <name evidence="12" type="ORF">RSOLAG1IB_09381</name>
</gene>
<dbReference type="Proteomes" id="UP000059188">
    <property type="component" value="Unassembled WGS sequence"/>
</dbReference>
<evidence type="ECO:0000256" key="1">
    <source>
        <dbReference type="ARBA" id="ARBA00004409"/>
    </source>
</evidence>
<dbReference type="GO" id="GO:0005484">
    <property type="term" value="F:SNAP receptor activity"/>
    <property type="evidence" value="ECO:0007669"/>
    <property type="project" value="TreeGrafter"/>
</dbReference>
<dbReference type="GO" id="GO:0015031">
    <property type="term" value="P:protein transport"/>
    <property type="evidence" value="ECO:0007669"/>
    <property type="project" value="UniProtKB-KW"/>
</dbReference>
<evidence type="ECO:0000256" key="6">
    <source>
        <dbReference type="ARBA" id="ARBA00022989"/>
    </source>
</evidence>
<feature type="transmembrane region" description="Helical" evidence="11">
    <location>
        <begin position="207"/>
        <end position="226"/>
    </location>
</feature>
<dbReference type="GO" id="GO:0006888">
    <property type="term" value="P:endoplasmic reticulum to Golgi vesicle-mediated transport"/>
    <property type="evidence" value="ECO:0007669"/>
    <property type="project" value="InterPro"/>
</dbReference>
<evidence type="ECO:0000256" key="5">
    <source>
        <dbReference type="ARBA" id="ARBA00022927"/>
    </source>
</evidence>
<accession>A0A0B7FVF0</accession>
<organism evidence="12 13">
    <name type="scientific">Thanatephorus cucumeris (strain AG1-IB / isolate 7/3/14)</name>
    <name type="common">Lettuce bottom rot fungus</name>
    <name type="synonym">Rhizoctonia solani</name>
    <dbReference type="NCBI Taxonomy" id="1108050"/>
    <lineage>
        <taxon>Eukaryota</taxon>
        <taxon>Fungi</taxon>
        <taxon>Dikarya</taxon>
        <taxon>Basidiomycota</taxon>
        <taxon>Agaricomycotina</taxon>
        <taxon>Agaricomycetes</taxon>
        <taxon>Cantharellales</taxon>
        <taxon>Ceratobasidiaceae</taxon>
        <taxon>Rhizoctonia</taxon>
        <taxon>Rhizoctonia solani AG-1</taxon>
    </lineage>
</organism>
<dbReference type="AlphaFoldDB" id="A0A0B7FVF0"/>
<comment type="similarity">
    <text evidence="2 9">Belongs to the GOSR1 family.</text>
</comment>
<evidence type="ECO:0000256" key="2">
    <source>
        <dbReference type="ARBA" id="ARBA00008473"/>
    </source>
</evidence>